<reference evidence="2" key="1">
    <citation type="journal article" date="2014" name="PLoS ONE">
        <title>Transcriptome-Based Identification of ABC Transporters in the Western Tarnished Plant Bug Lygus hesperus.</title>
        <authorList>
            <person name="Hull J.J."/>
            <person name="Chaney K."/>
            <person name="Geib S.M."/>
            <person name="Fabrick J.A."/>
            <person name="Brent C.S."/>
            <person name="Walsh D."/>
            <person name="Lavine L.C."/>
        </authorList>
    </citation>
    <scope>NUCLEOTIDE SEQUENCE</scope>
</reference>
<evidence type="ECO:0000256" key="1">
    <source>
        <dbReference type="SAM" id="MobiDB-lite"/>
    </source>
</evidence>
<dbReference type="AlphaFoldDB" id="A0A0A9XCI0"/>
<feature type="region of interest" description="Disordered" evidence="1">
    <location>
        <begin position="1"/>
        <end position="32"/>
    </location>
</feature>
<feature type="non-terminal residue" evidence="2">
    <location>
        <position position="1"/>
    </location>
</feature>
<proteinExistence type="predicted"/>
<feature type="compositionally biased region" description="Basic and acidic residues" evidence="1">
    <location>
        <begin position="20"/>
        <end position="29"/>
    </location>
</feature>
<accession>A0A0A9XCI0</accession>
<organism evidence="2">
    <name type="scientific">Lygus hesperus</name>
    <name type="common">Western plant bug</name>
    <dbReference type="NCBI Taxonomy" id="30085"/>
    <lineage>
        <taxon>Eukaryota</taxon>
        <taxon>Metazoa</taxon>
        <taxon>Ecdysozoa</taxon>
        <taxon>Arthropoda</taxon>
        <taxon>Hexapoda</taxon>
        <taxon>Insecta</taxon>
        <taxon>Pterygota</taxon>
        <taxon>Neoptera</taxon>
        <taxon>Paraneoptera</taxon>
        <taxon>Hemiptera</taxon>
        <taxon>Heteroptera</taxon>
        <taxon>Panheteroptera</taxon>
        <taxon>Cimicomorpha</taxon>
        <taxon>Miridae</taxon>
        <taxon>Mirini</taxon>
        <taxon>Lygus</taxon>
    </lineage>
</organism>
<gene>
    <name evidence="2" type="primary">accD_5</name>
    <name evidence="2" type="ORF">CM83_9757</name>
</gene>
<protein>
    <submittedName>
        <fullName evidence="2">Acetyl-coenzyme A carboxylase carboxyl transferase subunit beta, chloroplastic</fullName>
    </submittedName>
</protein>
<sequence>TTTTTITNSKPNPEKVSYIDNDKDDRSYENDDEYYDEDNTSNDLDADHTSLSLLNISSYSKNSTVYNNISNHRPIYNTYTLESSCNTMNHQHLQQLQQQQQQ</sequence>
<reference evidence="2" key="2">
    <citation type="submission" date="2014-07" db="EMBL/GenBank/DDBJ databases">
        <authorList>
            <person name="Hull J."/>
        </authorList>
    </citation>
    <scope>NUCLEOTIDE SEQUENCE</scope>
</reference>
<dbReference type="GO" id="GO:0016740">
    <property type="term" value="F:transferase activity"/>
    <property type="evidence" value="ECO:0007669"/>
    <property type="project" value="UniProtKB-KW"/>
</dbReference>
<dbReference type="EMBL" id="GBHO01026253">
    <property type="protein sequence ID" value="JAG17351.1"/>
    <property type="molecule type" value="Transcribed_RNA"/>
</dbReference>
<keyword evidence="2" id="KW-0808">Transferase</keyword>
<name>A0A0A9XCI0_LYGHE</name>
<evidence type="ECO:0000313" key="2">
    <source>
        <dbReference type="EMBL" id="JAG17351.1"/>
    </source>
</evidence>